<accession>A0A085W9H6</accession>
<keyword evidence="9" id="KW-0460">Magnesium</keyword>
<evidence type="ECO:0000256" key="3">
    <source>
        <dbReference type="ARBA" id="ARBA00022618"/>
    </source>
</evidence>
<dbReference type="GO" id="GO:0046872">
    <property type="term" value="F:metal ion binding"/>
    <property type="evidence" value="ECO:0007669"/>
    <property type="project" value="UniProtKB-KW"/>
</dbReference>
<name>A0A085W9H6_9BACT</name>
<dbReference type="Gene3D" id="3.30.470.30">
    <property type="entry name" value="DNA ligase/mRNA capping enzyme"/>
    <property type="match status" value="1"/>
</dbReference>
<dbReference type="RefSeq" id="WP_044194429.1">
    <property type="nucleotide sequence ID" value="NZ_JMCB01000014.1"/>
</dbReference>
<keyword evidence="11" id="KW-0234">DNA repair</keyword>
<dbReference type="SUPFAM" id="SSF50249">
    <property type="entry name" value="Nucleic acid-binding proteins"/>
    <property type="match status" value="1"/>
</dbReference>
<dbReference type="Gene3D" id="2.40.50.140">
    <property type="entry name" value="Nucleic acid-binding proteins"/>
    <property type="match status" value="1"/>
</dbReference>
<evidence type="ECO:0000256" key="4">
    <source>
        <dbReference type="ARBA" id="ARBA00022705"/>
    </source>
</evidence>
<keyword evidence="10" id="KW-0233">DNA recombination</keyword>
<evidence type="ECO:0000256" key="2">
    <source>
        <dbReference type="ARBA" id="ARBA00022598"/>
    </source>
</evidence>
<dbReference type="GO" id="GO:0006310">
    <property type="term" value="P:DNA recombination"/>
    <property type="evidence" value="ECO:0007669"/>
    <property type="project" value="UniProtKB-KW"/>
</dbReference>
<dbReference type="SUPFAM" id="SSF56091">
    <property type="entry name" value="DNA ligase/mRNA capping enzyme, catalytic domain"/>
    <property type="match status" value="1"/>
</dbReference>
<organism evidence="15 16">
    <name type="scientific">Hyalangium minutum</name>
    <dbReference type="NCBI Taxonomy" id="394096"/>
    <lineage>
        <taxon>Bacteria</taxon>
        <taxon>Pseudomonadati</taxon>
        <taxon>Myxococcota</taxon>
        <taxon>Myxococcia</taxon>
        <taxon>Myxococcales</taxon>
        <taxon>Cystobacterineae</taxon>
        <taxon>Archangiaceae</taxon>
        <taxon>Hyalangium</taxon>
    </lineage>
</organism>
<evidence type="ECO:0000256" key="10">
    <source>
        <dbReference type="ARBA" id="ARBA00023172"/>
    </source>
</evidence>
<sequence>MRRFADLYDELDSTTSTNAKVEAMARYFRDAPPQDAAWALYFLTGRRLKRLLTSKVLVPWTQELTGLPDWLFAEVYASVGDLAEVIALLLDQYERPAAPEEMPLSWWLEQRLLPLKDLEPAEQREQVLSWWKVIPRRELFLLNKMLTGELRVGVSDTLVVRAVAQVAELPPATVSHRLMGTWAPSRAFFEQLLSPDVSDGDASRPYPFYLASPLEQPVESLGEPKDWLIEWKWDGIRGQLIRRQGSVYLWSRGEELITERFPEITEASESLPDGTVMDGEVLAYENGRPLPFSLLQRRIGRQKLTAKVLSEAPSSFMAYDLLEERGEDLRGLPLRERRARLEALLKDKPGFTVSPAVEAASWEELAQLRHESRERNVEGFMLKRLESTYQHGRKRGDWWKWKIDPFTVDAVLLYAHPGHGRRSSLYTDYTFAVWNGTELLPVAKAYSGLTDQEISKLDRWIRGHTREKFGPVRSVDPEQVFELHFEGIAASPRHKSGIALRFPRIARWRSDKKPQDADSLASLQELLHAQH</sequence>
<evidence type="ECO:0000256" key="5">
    <source>
        <dbReference type="ARBA" id="ARBA00022723"/>
    </source>
</evidence>
<dbReference type="GO" id="GO:0006281">
    <property type="term" value="P:DNA repair"/>
    <property type="evidence" value="ECO:0007669"/>
    <property type="project" value="UniProtKB-KW"/>
</dbReference>
<keyword evidence="5" id="KW-0479">Metal-binding</keyword>
<dbReference type="InterPro" id="IPR016059">
    <property type="entry name" value="DNA_ligase_ATP-dep_CS"/>
</dbReference>
<evidence type="ECO:0000259" key="14">
    <source>
        <dbReference type="PROSITE" id="PS50160"/>
    </source>
</evidence>
<dbReference type="InterPro" id="IPR050191">
    <property type="entry name" value="ATP-dep_DNA_ligase"/>
</dbReference>
<dbReference type="InterPro" id="IPR012309">
    <property type="entry name" value="DNA_ligase_ATP-dep_C"/>
</dbReference>
<comment type="caution">
    <text evidence="15">The sequence shown here is derived from an EMBL/GenBank/DDBJ whole genome shotgun (WGS) entry which is preliminary data.</text>
</comment>
<dbReference type="CDD" id="cd07972">
    <property type="entry name" value="OBF_DNA_ligase_Arch_LigB"/>
    <property type="match status" value="1"/>
</dbReference>
<dbReference type="InterPro" id="IPR012308">
    <property type="entry name" value="DNA_ligase_ATP-dep_N"/>
</dbReference>
<dbReference type="PROSITE" id="PS50160">
    <property type="entry name" value="DNA_LIGASE_A3"/>
    <property type="match status" value="1"/>
</dbReference>
<evidence type="ECO:0000256" key="1">
    <source>
        <dbReference type="ARBA" id="ARBA00012727"/>
    </source>
</evidence>
<dbReference type="SUPFAM" id="SSF117018">
    <property type="entry name" value="ATP-dependent DNA ligase DNA-binding domain"/>
    <property type="match status" value="1"/>
</dbReference>
<comment type="catalytic activity">
    <reaction evidence="13">
        <text>ATP + (deoxyribonucleotide)n-3'-hydroxyl + 5'-phospho-(deoxyribonucleotide)m = (deoxyribonucleotide)n+m + AMP + diphosphate.</text>
        <dbReference type="EC" id="6.5.1.1"/>
    </reaction>
</comment>
<keyword evidence="8" id="KW-0067">ATP-binding</keyword>
<dbReference type="NCBIfam" id="TIGR04120">
    <property type="entry name" value="DNA_lig_bact"/>
    <property type="match status" value="1"/>
</dbReference>
<evidence type="ECO:0000256" key="8">
    <source>
        <dbReference type="ARBA" id="ARBA00022840"/>
    </source>
</evidence>
<keyword evidence="6" id="KW-0547">Nucleotide-binding</keyword>
<dbReference type="PANTHER" id="PTHR45674:SF13">
    <property type="entry name" value="DNA LIGASE-RELATED"/>
    <property type="match status" value="1"/>
</dbReference>
<dbReference type="CDD" id="cd07897">
    <property type="entry name" value="Adenylation_DNA_ligase_Bac1"/>
    <property type="match status" value="1"/>
</dbReference>
<dbReference type="STRING" id="394096.DB31_2133"/>
<keyword evidence="4" id="KW-0235">DNA replication</keyword>
<evidence type="ECO:0000313" key="16">
    <source>
        <dbReference type="Proteomes" id="UP000028725"/>
    </source>
</evidence>
<dbReference type="Pfam" id="PF01068">
    <property type="entry name" value="DNA_ligase_A_M"/>
    <property type="match status" value="1"/>
</dbReference>
<dbReference type="Gene3D" id="1.10.3260.10">
    <property type="entry name" value="DNA ligase, ATP-dependent, N-terminal domain"/>
    <property type="match status" value="1"/>
</dbReference>
<dbReference type="GO" id="GO:0003677">
    <property type="term" value="F:DNA binding"/>
    <property type="evidence" value="ECO:0007669"/>
    <property type="project" value="InterPro"/>
</dbReference>
<dbReference type="InterPro" id="IPR012310">
    <property type="entry name" value="DNA_ligase_ATP-dep_cent"/>
</dbReference>
<evidence type="ECO:0000256" key="9">
    <source>
        <dbReference type="ARBA" id="ARBA00022842"/>
    </source>
</evidence>
<evidence type="ECO:0000256" key="13">
    <source>
        <dbReference type="ARBA" id="ARBA00034003"/>
    </source>
</evidence>
<dbReference type="OrthoDB" id="9767858at2"/>
<keyword evidence="3" id="KW-0132">Cell division</keyword>
<dbReference type="AlphaFoldDB" id="A0A085W9H6"/>
<evidence type="ECO:0000256" key="6">
    <source>
        <dbReference type="ARBA" id="ARBA00022741"/>
    </source>
</evidence>
<dbReference type="InterPro" id="IPR036599">
    <property type="entry name" value="DNA_ligase_N_sf"/>
</dbReference>
<protein>
    <recommendedName>
        <fullName evidence="1">DNA ligase (ATP)</fullName>
        <ecNumber evidence="1">6.5.1.1</ecNumber>
    </recommendedName>
</protein>
<dbReference type="EMBL" id="JMCB01000014">
    <property type="protein sequence ID" value="KFE64339.1"/>
    <property type="molecule type" value="Genomic_DNA"/>
</dbReference>
<keyword evidence="2 15" id="KW-0436">Ligase</keyword>
<dbReference type="Pfam" id="PF04679">
    <property type="entry name" value="DNA_ligase_A_C"/>
    <property type="match status" value="1"/>
</dbReference>
<evidence type="ECO:0000256" key="12">
    <source>
        <dbReference type="ARBA" id="ARBA00023306"/>
    </source>
</evidence>
<keyword evidence="16" id="KW-1185">Reference proteome</keyword>
<keyword evidence="7" id="KW-0227">DNA damage</keyword>
<feature type="domain" description="ATP-dependent DNA ligase family profile" evidence="14">
    <location>
        <begin position="307"/>
        <end position="435"/>
    </location>
</feature>
<keyword evidence="12" id="KW-0131">Cell cycle</keyword>
<evidence type="ECO:0000313" key="15">
    <source>
        <dbReference type="EMBL" id="KFE64339.1"/>
    </source>
</evidence>
<proteinExistence type="predicted"/>
<dbReference type="Pfam" id="PF04675">
    <property type="entry name" value="DNA_ligase_A_N"/>
    <property type="match status" value="1"/>
</dbReference>
<dbReference type="Proteomes" id="UP000028725">
    <property type="component" value="Unassembled WGS sequence"/>
</dbReference>
<reference evidence="15 16" key="1">
    <citation type="submission" date="2014-04" db="EMBL/GenBank/DDBJ databases">
        <title>Genome assembly of Hyalangium minutum DSM 14724.</title>
        <authorList>
            <person name="Sharma G."/>
            <person name="Subramanian S."/>
        </authorList>
    </citation>
    <scope>NUCLEOTIDE SEQUENCE [LARGE SCALE GENOMIC DNA]</scope>
    <source>
        <strain evidence="15 16">DSM 14724</strain>
    </source>
</reference>
<evidence type="ECO:0000256" key="7">
    <source>
        <dbReference type="ARBA" id="ARBA00022763"/>
    </source>
</evidence>
<dbReference type="InterPro" id="IPR026333">
    <property type="entry name" value="ATP_dep_DNA_lig_pp_1105_fam"/>
</dbReference>
<dbReference type="GO" id="GO:0005524">
    <property type="term" value="F:ATP binding"/>
    <property type="evidence" value="ECO:0007669"/>
    <property type="project" value="UniProtKB-KW"/>
</dbReference>
<dbReference type="PROSITE" id="PS00697">
    <property type="entry name" value="DNA_LIGASE_A1"/>
    <property type="match status" value="1"/>
</dbReference>
<dbReference type="InterPro" id="IPR012340">
    <property type="entry name" value="NA-bd_OB-fold"/>
</dbReference>
<evidence type="ECO:0000256" key="11">
    <source>
        <dbReference type="ARBA" id="ARBA00023204"/>
    </source>
</evidence>
<dbReference type="NCBIfam" id="NF006701">
    <property type="entry name" value="PRK09247.1"/>
    <property type="match status" value="1"/>
</dbReference>
<dbReference type="GO" id="GO:0003910">
    <property type="term" value="F:DNA ligase (ATP) activity"/>
    <property type="evidence" value="ECO:0007669"/>
    <property type="project" value="UniProtKB-EC"/>
</dbReference>
<dbReference type="EC" id="6.5.1.1" evidence="1"/>
<dbReference type="PATRIC" id="fig|394096.3.peg.6468"/>
<dbReference type="GO" id="GO:0051301">
    <property type="term" value="P:cell division"/>
    <property type="evidence" value="ECO:0007669"/>
    <property type="project" value="UniProtKB-KW"/>
</dbReference>
<dbReference type="GO" id="GO:0006260">
    <property type="term" value="P:DNA replication"/>
    <property type="evidence" value="ECO:0007669"/>
    <property type="project" value="UniProtKB-KW"/>
</dbReference>
<dbReference type="PANTHER" id="PTHR45674">
    <property type="entry name" value="DNA LIGASE 1/3 FAMILY MEMBER"/>
    <property type="match status" value="1"/>
</dbReference>
<gene>
    <name evidence="15" type="ORF">DB31_2133</name>
</gene>